<evidence type="ECO:0000256" key="6">
    <source>
        <dbReference type="ARBA" id="ARBA00023004"/>
    </source>
</evidence>
<proteinExistence type="inferred from homology"/>
<dbReference type="RefSeq" id="WP_207847483.1">
    <property type="nucleotide sequence ID" value="NZ_JAFVMH010000014.1"/>
</dbReference>
<evidence type="ECO:0000256" key="5">
    <source>
        <dbReference type="ARBA" id="ARBA00023002"/>
    </source>
</evidence>
<comment type="cofactor">
    <cofactor evidence="1">
        <name>Fe(2+)</name>
        <dbReference type="ChEBI" id="CHEBI:29033"/>
    </cofactor>
</comment>
<evidence type="ECO:0000256" key="1">
    <source>
        <dbReference type="ARBA" id="ARBA00001954"/>
    </source>
</evidence>
<dbReference type="Gene3D" id="3.60.130.10">
    <property type="entry name" value="Clavaminate synthase-like"/>
    <property type="match status" value="1"/>
</dbReference>
<sequence>MSETQQLTRLGVEKVGSRLGAVIHGIDARQELSEEEKTFLNTELVKNKVIFLKRQFLDDEQHERFARVFGKPILHPTIAAPEGTNYTFELKSRYGRSTDSWHTDVTFVPDYPKASILRALHIPPYGGGTIWANTATAYDALPQPLKNLADTAWAIHSNDYDTNYYKFDAKQSEIADFRAEFISRIYETKHPVVRVHPQTGERNLLLGHFVVGLDGFSTRESNALVEIFQNYITEVENTLTWRWEEGDVAIWDNRATQHYAPADFDHHPRQLRRITVQGDIPLSVDGRASYYLRRP</sequence>
<keyword evidence="9" id="KW-1185">Reference proteome</keyword>
<dbReference type="PANTHER" id="PTHR30468">
    <property type="entry name" value="ALPHA-KETOGLUTARATE-DEPENDENT SULFONATE DIOXYGENASE"/>
    <property type="match status" value="1"/>
</dbReference>
<keyword evidence="3" id="KW-0479">Metal-binding</keyword>
<comment type="similarity">
    <text evidence="2">Belongs to the TfdA dioxygenase family.</text>
</comment>
<accession>A0A939HLJ2</accession>
<comment type="caution">
    <text evidence="8">The sequence shown here is derived from an EMBL/GenBank/DDBJ whole genome shotgun (WGS) entry which is preliminary data.</text>
</comment>
<evidence type="ECO:0000313" key="9">
    <source>
        <dbReference type="Proteomes" id="UP000664073"/>
    </source>
</evidence>
<evidence type="ECO:0000259" key="7">
    <source>
        <dbReference type="Pfam" id="PF02668"/>
    </source>
</evidence>
<keyword evidence="5" id="KW-0560">Oxidoreductase</keyword>
<dbReference type="GO" id="GO:0005737">
    <property type="term" value="C:cytoplasm"/>
    <property type="evidence" value="ECO:0007669"/>
    <property type="project" value="TreeGrafter"/>
</dbReference>
<evidence type="ECO:0000256" key="3">
    <source>
        <dbReference type="ARBA" id="ARBA00022723"/>
    </source>
</evidence>
<dbReference type="SUPFAM" id="SSF51197">
    <property type="entry name" value="Clavaminate synthase-like"/>
    <property type="match status" value="1"/>
</dbReference>
<gene>
    <name evidence="8" type="ORF">J2D77_16045</name>
</gene>
<dbReference type="AlphaFoldDB" id="A0A939HLJ2"/>
<dbReference type="InterPro" id="IPR003819">
    <property type="entry name" value="TauD/TfdA-like"/>
</dbReference>
<protein>
    <submittedName>
        <fullName evidence="8">TauD/TfdA family dioxygenase</fullName>
    </submittedName>
</protein>
<dbReference type="GO" id="GO:0016706">
    <property type="term" value="F:2-oxoglutarate-dependent dioxygenase activity"/>
    <property type="evidence" value="ECO:0007669"/>
    <property type="project" value="TreeGrafter"/>
</dbReference>
<dbReference type="Pfam" id="PF02668">
    <property type="entry name" value="TauD"/>
    <property type="match status" value="1"/>
</dbReference>
<reference evidence="8" key="1">
    <citation type="submission" date="2021-03" db="EMBL/GenBank/DDBJ databases">
        <title>The complete genome sequence of Acetobacter sp. TBRC 12339.</title>
        <authorList>
            <person name="Charoenyingcharoen P."/>
            <person name="Yukphan P."/>
        </authorList>
    </citation>
    <scope>NUCLEOTIDE SEQUENCE</scope>
    <source>
        <strain evidence="8">TBRC 12339</strain>
    </source>
</reference>
<feature type="domain" description="TauD/TfdA-like" evidence="7">
    <location>
        <begin position="16"/>
        <end position="275"/>
    </location>
</feature>
<keyword evidence="6" id="KW-0408">Iron</keyword>
<dbReference type="PANTHER" id="PTHR30468:SF5">
    <property type="entry name" value="ALPHA-KETOGLUTARATE-DEPENDENT SULFATE ESTER DIOXYGENASE"/>
    <property type="match status" value="1"/>
</dbReference>
<dbReference type="GO" id="GO:0046872">
    <property type="term" value="F:metal ion binding"/>
    <property type="evidence" value="ECO:0007669"/>
    <property type="project" value="UniProtKB-KW"/>
</dbReference>
<keyword evidence="4 8" id="KW-0223">Dioxygenase</keyword>
<evidence type="ECO:0000256" key="2">
    <source>
        <dbReference type="ARBA" id="ARBA00005896"/>
    </source>
</evidence>
<dbReference type="InterPro" id="IPR051323">
    <property type="entry name" value="AtsK-like"/>
</dbReference>
<evidence type="ECO:0000256" key="4">
    <source>
        <dbReference type="ARBA" id="ARBA00022964"/>
    </source>
</evidence>
<organism evidence="8 9">
    <name type="scientific">Acetobacter garciniae</name>
    <dbReference type="NCBI Taxonomy" id="2817435"/>
    <lineage>
        <taxon>Bacteria</taxon>
        <taxon>Pseudomonadati</taxon>
        <taxon>Pseudomonadota</taxon>
        <taxon>Alphaproteobacteria</taxon>
        <taxon>Acetobacterales</taxon>
        <taxon>Acetobacteraceae</taxon>
        <taxon>Acetobacter</taxon>
    </lineage>
</organism>
<dbReference type="InterPro" id="IPR042098">
    <property type="entry name" value="TauD-like_sf"/>
</dbReference>
<dbReference type="Proteomes" id="UP000664073">
    <property type="component" value="Unassembled WGS sequence"/>
</dbReference>
<evidence type="ECO:0000313" key="8">
    <source>
        <dbReference type="EMBL" id="MBO1326660.1"/>
    </source>
</evidence>
<dbReference type="EMBL" id="JAFVMH010000014">
    <property type="protein sequence ID" value="MBO1326660.1"/>
    <property type="molecule type" value="Genomic_DNA"/>
</dbReference>
<name>A0A939HLJ2_9PROT</name>